<dbReference type="PROSITE" id="PS50011">
    <property type="entry name" value="PROTEIN_KINASE_DOM"/>
    <property type="match status" value="1"/>
</dbReference>
<dbReference type="EMBL" id="JANBPU010000118">
    <property type="protein sequence ID" value="KAJ1916038.1"/>
    <property type="molecule type" value="Genomic_DNA"/>
</dbReference>
<feature type="domain" description="Protein kinase" evidence="1">
    <location>
        <begin position="353"/>
        <end position="778"/>
    </location>
</feature>
<evidence type="ECO:0000313" key="2">
    <source>
        <dbReference type="EMBL" id="KAJ1916038.1"/>
    </source>
</evidence>
<reference evidence="2" key="1">
    <citation type="submission" date="2022-07" db="EMBL/GenBank/DDBJ databases">
        <title>Phylogenomic reconstructions and comparative analyses of Kickxellomycotina fungi.</title>
        <authorList>
            <person name="Reynolds N.K."/>
            <person name="Stajich J.E."/>
            <person name="Barry K."/>
            <person name="Grigoriev I.V."/>
            <person name="Crous P."/>
            <person name="Smith M.E."/>
        </authorList>
    </citation>
    <scope>NUCLEOTIDE SEQUENCE</scope>
    <source>
        <strain evidence="2">NBRC 100468</strain>
    </source>
</reference>
<organism evidence="2 3">
    <name type="scientific">Mycoemilia scoparia</name>
    <dbReference type="NCBI Taxonomy" id="417184"/>
    <lineage>
        <taxon>Eukaryota</taxon>
        <taxon>Fungi</taxon>
        <taxon>Fungi incertae sedis</taxon>
        <taxon>Zoopagomycota</taxon>
        <taxon>Kickxellomycotina</taxon>
        <taxon>Kickxellomycetes</taxon>
        <taxon>Kickxellales</taxon>
        <taxon>Kickxellaceae</taxon>
        <taxon>Mycoemilia</taxon>
    </lineage>
</organism>
<dbReference type="OrthoDB" id="2747778at2759"/>
<keyword evidence="3" id="KW-1185">Reference proteome</keyword>
<dbReference type="InterPro" id="IPR000719">
    <property type="entry name" value="Prot_kinase_dom"/>
</dbReference>
<evidence type="ECO:0000313" key="3">
    <source>
        <dbReference type="Proteomes" id="UP001150538"/>
    </source>
</evidence>
<dbReference type="GO" id="GO:0004672">
    <property type="term" value="F:protein kinase activity"/>
    <property type="evidence" value="ECO:0007669"/>
    <property type="project" value="InterPro"/>
</dbReference>
<comment type="caution">
    <text evidence="2">The sequence shown here is derived from an EMBL/GenBank/DDBJ whole genome shotgun (WGS) entry which is preliminary data.</text>
</comment>
<dbReference type="PANTHER" id="PTHR38248:SF2">
    <property type="entry name" value="FUNK1 11"/>
    <property type="match status" value="1"/>
</dbReference>
<sequence length="778" mass="88394">MYEAQDKVKETPNEELRKEIFKTAIASNSSALDNVLNIIFEKFGYCDEIYEEFKLIEEPSSGLKALWLLLKDGEGKFKMSLQKRILDILQKPKNPNMNQSIVEPATPKPKRNITPIISCDTPFKIKDKPPRNVTTGMHEKLGEEVLKNTSSMDPYTLFQSTKLLPFYEENERKISLVRQAAKKLIIKNLADDLAAANGPPGIHIKPKTKLERRMASIVGHIAESIRKNGGKKLKVTNDFAIGGHKGYIGPDYKIDAGLKKKGSDLNVQTVLAHIEIKTEPLQPTKKNFGQHFKYILWVFQHQVCTYFFGGILRSEKLYVTYYDRSQMRVAIGGTLLPTSDKDIEDMKWSIDYMICLMCLSETDLGLIIPGTDTDSRMLYIHKEMSKARPDNLVPITANGPNIVDKLKYRAMVVDEIVQYPEHTFGRAAWIYKVKPLHQSSKKHKPNSYYLKIVTNRNDRLLEAGMIKDLGRVDVSNIPKILGSYIYPTQSTFRHELLVISDCGKPIDEYLAENITNKDLESILQNIIKQVITTIFEPYTCGYLHRDISSGNIVVDDSGKATLIDWGCARQYNTIEPIESPDYLTGTGIFLSIRMLKRYKNRTFTDDVESAFYVACRSLSRAYLQTFVCTNKATAERGDIFIEDVTKKVSFLGDFDILSDLLFSNKLYPVPGINVLMALYKVLFPPGMPKMLAEAEEHDLRTDNLNSFLGGFVDYFGIDRELIEKVEAAFNKSLEYDKANNEFTKDEMYALGLELASLRVDKDLTSYDSIDDIHGSPFD</sequence>
<name>A0A9W7ZYU9_9FUNG</name>
<dbReference type="InterPro" id="IPR011009">
    <property type="entry name" value="Kinase-like_dom_sf"/>
</dbReference>
<gene>
    <name evidence="2" type="ORF">H4219_004005</name>
</gene>
<dbReference type="Proteomes" id="UP001150538">
    <property type="component" value="Unassembled WGS sequence"/>
</dbReference>
<dbReference type="Gene3D" id="1.10.510.10">
    <property type="entry name" value="Transferase(Phosphotransferase) domain 1"/>
    <property type="match status" value="1"/>
</dbReference>
<dbReference type="SMART" id="SM00220">
    <property type="entry name" value="S_TKc"/>
    <property type="match status" value="1"/>
</dbReference>
<dbReference type="InterPro" id="IPR040976">
    <property type="entry name" value="Pkinase_fungal"/>
</dbReference>
<dbReference type="AlphaFoldDB" id="A0A9W7ZYU9"/>
<dbReference type="GO" id="GO:0005524">
    <property type="term" value="F:ATP binding"/>
    <property type="evidence" value="ECO:0007669"/>
    <property type="project" value="InterPro"/>
</dbReference>
<proteinExistence type="predicted"/>
<evidence type="ECO:0000259" key="1">
    <source>
        <dbReference type="PROSITE" id="PS50011"/>
    </source>
</evidence>
<dbReference type="SUPFAM" id="SSF56112">
    <property type="entry name" value="Protein kinase-like (PK-like)"/>
    <property type="match status" value="1"/>
</dbReference>
<dbReference type="PANTHER" id="PTHR38248">
    <property type="entry name" value="FUNK1 6"/>
    <property type="match status" value="1"/>
</dbReference>
<protein>
    <recommendedName>
        <fullName evidence="1">Protein kinase domain-containing protein</fullName>
    </recommendedName>
</protein>
<dbReference type="Pfam" id="PF17667">
    <property type="entry name" value="Pkinase_fungal"/>
    <property type="match status" value="1"/>
</dbReference>
<accession>A0A9W7ZYU9</accession>